<dbReference type="VEuPathDB" id="GiardiaDB:SS50377_26646"/>
<accession>V6LCT6</accession>
<dbReference type="AlphaFoldDB" id="V6LCT6"/>
<reference evidence="1 2" key="1">
    <citation type="journal article" date="2014" name="PLoS Genet.">
        <title>The Genome of Spironucleus salmonicida Highlights a Fish Pathogen Adapted to Fluctuating Environments.</title>
        <authorList>
            <person name="Xu F."/>
            <person name="Jerlstrom-Hultqvist J."/>
            <person name="Einarsson E."/>
            <person name="Astvaldsson A."/>
            <person name="Svard S.G."/>
            <person name="Andersson J.O."/>
        </authorList>
    </citation>
    <scope>NUCLEOTIDE SEQUENCE</scope>
    <source>
        <strain evidence="2">ATCC 50377</strain>
    </source>
</reference>
<dbReference type="EMBL" id="AUWU02000006">
    <property type="protein sequence ID" value="KAH0572436.1"/>
    <property type="molecule type" value="Genomic_DNA"/>
</dbReference>
<proteinExistence type="predicted"/>
<protein>
    <recommendedName>
        <fullName evidence="4">DUF4485 domain-containing protein</fullName>
    </recommendedName>
</protein>
<gene>
    <name evidence="1" type="ORF">SS50377_19218</name>
    <name evidence="2" type="ORF">SS50377_26646</name>
</gene>
<dbReference type="EMBL" id="KI546170">
    <property type="protein sequence ID" value="EST41491.1"/>
    <property type="molecule type" value="Genomic_DNA"/>
</dbReference>
<dbReference type="Proteomes" id="UP000018208">
    <property type="component" value="Unassembled WGS sequence"/>
</dbReference>
<sequence length="205" mass="24219">MNNLSHEYIFSMIENLKPTEKIKARKWVQRLQTAQGKDVKITLKYFKLLTLQLEAIQTQRLKTLDQPFCYLPKIEALPDLPQLYFDRYQRKHQPECKLEKIDSRRCQRYDMQVLAHDLSPEVLFNSTSSLSQSSTQKQSTNHFSTQNIEQIAEDLDLIQLQEENYDISEEDYYSNTAILSSQHSGKLDELEYTFLSNTIQQLKFQ</sequence>
<reference evidence="2" key="2">
    <citation type="submission" date="2020-12" db="EMBL/GenBank/DDBJ databases">
        <title>New Spironucleus salmonicida genome in near-complete chromosomes.</title>
        <authorList>
            <person name="Xu F."/>
            <person name="Kurt Z."/>
            <person name="Jimenez-Gonzalez A."/>
            <person name="Astvaldsson A."/>
            <person name="Andersson J.O."/>
            <person name="Svard S.G."/>
        </authorList>
    </citation>
    <scope>NUCLEOTIDE SEQUENCE</scope>
    <source>
        <strain evidence="2">ATCC 50377</strain>
    </source>
</reference>
<name>V6LCT6_9EUKA</name>
<evidence type="ECO:0008006" key="4">
    <source>
        <dbReference type="Google" id="ProtNLM"/>
    </source>
</evidence>
<organism evidence="1">
    <name type="scientific">Spironucleus salmonicida</name>
    <dbReference type="NCBI Taxonomy" id="348837"/>
    <lineage>
        <taxon>Eukaryota</taxon>
        <taxon>Metamonada</taxon>
        <taxon>Diplomonadida</taxon>
        <taxon>Hexamitidae</taxon>
        <taxon>Hexamitinae</taxon>
        <taxon>Spironucleus</taxon>
    </lineage>
</organism>
<evidence type="ECO:0000313" key="2">
    <source>
        <dbReference type="EMBL" id="KAH0572436.1"/>
    </source>
</evidence>
<evidence type="ECO:0000313" key="1">
    <source>
        <dbReference type="EMBL" id="EST41491.1"/>
    </source>
</evidence>
<evidence type="ECO:0000313" key="3">
    <source>
        <dbReference type="Proteomes" id="UP000018208"/>
    </source>
</evidence>
<keyword evidence="3" id="KW-1185">Reference proteome</keyword>